<protein>
    <submittedName>
        <fullName evidence="2">Uncharacterized protein</fullName>
    </submittedName>
</protein>
<dbReference type="PANTHER" id="PTHR34587:SF2">
    <property type="entry name" value="G-PROTEIN COUPLED RECEPTORS FAMILY 1 PROFILE DOMAIN-CONTAINING PROTEIN"/>
    <property type="match status" value="1"/>
</dbReference>
<accession>A0A4Q2D6A1</accession>
<feature type="compositionally biased region" description="Low complexity" evidence="1">
    <location>
        <begin position="368"/>
        <end position="381"/>
    </location>
</feature>
<feature type="region of interest" description="Disordered" evidence="1">
    <location>
        <begin position="418"/>
        <end position="465"/>
    </location>
</feature>
<evidence type="ECO:0000313" key="2">
    <source>
        <dbReference type="EMBL" id="RXW14392.1"/>
    </source>
</evidence>
<dbReference type="InterPro" id="IPR053216">
    <property type="entry name" value="Appressorial_penetr-assoc"/>
</dbReference>
<dbReference type="PANTHER" id="PTHR34587">
    <property type="entry name" value="VWFA DOMAIN-CONTAINING PROTEIN"/>
    <property type="match status" value="1"/>
</dbReference>
<dbReference type="AlphaFoldDB" id="A0A4Q2D6A1"/>
<dbReference type="OrthoDB" id="2336871at2759"/>
<keyword evidence="3" id="KW-1185">Reference proteome</keyword>
<dbReference type="Proteomes" id="UP000290288">
    <property type="component" value="Unassembled WGS sequence"/>
</dbReference>
<dbReference type="EMBL" id="SDEE01000709">
    <property type="protein sequence ID" value="RXW14392.1"/>
    <property type="molecule type" value="Genomic_DNA"/>
</dbReference>
<name>A0A4Q2D6A1_9AGAR</name>
<reference evidence="2 3" key="1">
    <citation type="submission" date="2019-01" db="EMBL/GenBank/DDBJ databases">
        <title>Draft genome sequence of Psathyrella aberdarensis IHI B618.</title>
        <authorList>
            <person name="Buettner E."/>
            <person name="Kellner H."/>
        </authorList>
    </citation>
    <scope>NUCLEOTIDE SEQUENCE [LARGE SCALE GENOMIC DNA]</scope>
    <source>
        <strain evidence="2 3">IHI B618</strain>
    </source>
</reference>
<evidence type="ECO:0000313" key="3">
    <source>
        <dbReference type="Proteomes" id="UP000290288"/>
    </source>
</evidence>
<organism evidence="2 3">
    <name type="scientific">Candolleomyces aberdarensis</name>
    <dbReference type="NCBI Taxonomy" id="2316362"/>
    <lineage>
        <taxon>Eukaryota</taxon>
        <taxon>Fungi</taxon>
        <taxon>Dikarya</taxon>
        <taxon>Basidiomycota</taxon>
        <taxon>Agaricomycotina</taxon>
        <taxon>Agaricomycetes</taxon>
        <taxon>Agaricomycetidae</taxon>
        <taxon>Agaricales</taxon>
        <taxon>Agaricineae</taxon>
        <taxon>Psathyrellaceae</taxon>
        <taxon>Candolleomyces</taxon>
    </lineage>
</organism>
<proteinExistence type="predicted"/>
<sequence length="465" mass="46231">MKDNYIIKYSLTGKAEALQVPPSFSSTVYDAFPKASGIKLAVEEQVSQANSNDAVARGGRGRRPFLDPSPSSLASAWLTTEAPLNPAVVARGFANDGQDVPAAGQVRSLTSTNNFINFCLTVNAPITNGKQITTGSCNPTPIGAIPSIDNMPSSKFKSPQNFATIRANTRFTVEMNIRGMQTGFFTNAQASYFAAPQQLNGQGQIQGHSHVVIEKIPTLESGQPTNPKEFAFFKGLNAAAAGGVLTADVTDGLPAGFYRLASINTASNHQPVIVPVAQHGSLDDMVYFTVTANGQPIPGTGNGNNLVGEDISSAPASTATASATASVSESVSATATASVSESASASVTASGTASASASATASVTGSASASATSSAASSTRVRGGKGGKGATSSAAASASTSAAASSSTAAATTSASSSAAASTSAAASSRVRGGAGKGAASTASSAAAESTSTAAVRPRSAKFAF</sequence>
<feature type="region of interest" description="Disordered" evidence="1">
    <location>
        <begin position="368"/>
        <end position="393"/>
    </location>
</feature>
<dbReference type="STRING" id="2316362.A0A4Q2D6A1"/>
<evidence type="ECO:0000256" key="1">
    <source>
        <dbReference type="SAM" id="MobiDB-lite"/>
    </source>
</evidence>
<gene>
    <name evidence="2" type="ORF">EST38_g11466</name>
</gene>
<feature type="compositionally biased region" description="Low complexity" evidence="1">
    <location>
        <begin position="418"/>
        <end position="455"/>
    </location>
</feature>
<comment type="caution">
    <text evidence="2">The sequence shown here is derived from an EMBL/GenBank/DDBJ whole genome shotgun (WGS) entry which is preliminary data.</text>
</comment>